<protein>
    <recommendedName>
        <fullName evidence="1">RNA-directed DNA polymerase</fullName>
        <ecNumber evidence="1">2.7.7.49</ecNumber>
    </recommendedName>
</protein>
<dbReference type="PANTHER" id="PTHR37984">
    <property type="entry name" value="PROTEIN CBG26694"/>
    <property type="match status" value="1"/>
</dbReference>
<dbReference type="GO" id="GO:0003676">
    <property type="term" value="F:nucleic acid binding"/>
    <property type="evidence" value="ECO:0007669"/>
    <property type="project" value="InterPro"/>
</dbReference>
<dbReference type="InterPro" id="IPR000477">
    <property type="entry name" value="RT_dom"/>
</dbReference>
<dbReference type="SUPFAM" id="SSF53098">
    <property type="entry name" value="Ribonuclease H-like"/>
    <property type="match status" value="1"/>
</dbReference>
<dbReference type="EC" id="2.7.7.49" evidence="1"/>
<dbReference type="InterPro" id="IPR036397">
    <property type="entry name" value="RNaseH_sf"/>
</dbReference>
<dbReference type="InterPro" id="IPR041588">
    <property type="entry name" value="Integrase_H2C2"/>
</dbReference>
<dbReference type="AlphaFoldDB" id="A0A131XTL8"/>
<dbReference type="EMBL" id="GEFM01006396">
    <property type="protein sequence ID" value="JAP69400.1"/>
    <property type="molecule type" value="mRNA"/>
</dbReference>
<sequence>PSLQPSSVSDASKLPSGFEEFEDLFSPELGLVKNQTHTITVRHHVPPVQAKLRRLPITLRDAVSAEIQKLERQGVIERVNASEWVSPIVVVKKKDGGIRMCVDLRAPNQAVVIDSFPLPHIDELLNSLSGASHFSKLDLASAYHQVRLDPKSRDLTAFITHEGLFRFKRVCFGLASAPAAFQQVMSKILKHCPGVQFYLDDVIVYGSSQKEHDHNLRQVLKCIREAGMKLNRKAVFNVSELSFLGHRLSAEGLAPLPSKIDAVLNFPVPSEPSQLKAFLGLVEYYSKFVPHCATLVEPLRRLLRKGASFVWSSDVEASFQSVKSCLQQAPILAMFNPNLPVVVSTDASNYGLGAVLQQQHGKQLKTVAFASRSLSEAERKYSAGEKEALAILWACERWHVYLWGRHFEIQTDHQALVTLMSTQGTGVRPRRISRWTARLFNYNFTMKYRKGSDNVVADALSRLPVPDTEEGTSFEEEVVSIVCACLTQKEFKEETLKDPVLPVVMTYLSNTWPSEDKLPPEFKPYFVVRDQLSVTDALLFQGEKIVVPSTLRDQVIDVAHETHQGISRTTSIIKELYWWPHLNQHVRTRVQNCSVCQSTDKPAKASPAPLQPVEFPTRPWVKLGMDIVGPFERAPAQERFFITLVDYHSKWPEVAPAHNVTTATVIKFLKSVFAREGLPQEITTDNGPQFISKEFSDFLKMHGIKHAKSSLYHPQANGQVERFHRVLKSIIQLALVQHRPLSEAITEYLGVYRSTRHAATGETPAFLLHGRTHRTRLHLQGRGTPESAVPSHVIQEELPDRVREYQRKMKEYSDARRAVKHPVFAPGQSVKVFKPNIRGKMRNKYAPPQHIHEQVGPATYRLDDGTIWNAAKMTHTTLKPPQRQPLWLMDDEIFPTSSNAAPAVSLGHVPPGGPAPATLRAAVPSVVPVSAAPAVVPVFAAPAAVPVSVAPAASP</sequence>
<dbReference type="FunFam" id="1.10.340.70:FF:000003">
    <property type="entry name" value="Protein CBG25708"/>
    <property type="match status" value="1"/>
</dbReference>
<dbReference type="PROSITE" id="PS50878">
    <property type="entry name" value="RT_POL"/>
    <property type="match status" value="1"/>
</dbReference>
<feature type="domain" description="Reverse transcriptase" evidence="2">
    <location>
        <begin position="72"/>
        <end position="248"/>
    </location>
</feature>
<dbReference type="GO" id="GO:0042575">
    <property type="term" value="C:DNA polymerase complex"/>
    <property type="evidence" value="ECO:0007669"/>
    <property type="project" value="UniProtKB-ARBA"/>
</dbReference>
<evidence type="ECO:0000259" key="2">
    <source>
        <dbReference type="PROSITE" id="PS50878"/>
    </source>
</evidence>
<reference evidence="4" key="1">
    <citation type="submission" date="2016-02" db="EMBL/GenBank/DDBJ databases">
        <title>RNAseq analyses of the midgut from blood- or serum-fed Ixodes ricinus ticks.</title>
        <authorList>
            <person name="Perner J."/>
            <person name="Provaznik J."/>
            <person name="Schrenkova J."/>
            <person name="Urbanova V."/>
            <person name="Ribeiro J.M."/>
            <person name="Kopacek P."/>
        </authorList>
    </citation>
    <scope>NUCLEOTIDE SEQUENCE</scope>
    <source>
        <tissue evidence="4">Gut</tissue>
    </source>
</reference>
<dbReference type="InterPro" id="IPR001584">
    <property type="entry name" value="Integrase_cat-core"/>
</dbReference>
<dbReference type="InterPro" id="IPR012337">
    <property type="entry name" value="RNaseH-like_sf"/>
</dbReference>
<accession>A0A131XTL8</accession>
<dbReference type="PROSITE" id="PS50994">
    <property type="entry name" value="INTEGRASE"/>
    <property type="match status" value="1"/>
</dbReference>
<dbReference type="Gene3D" id="3.10.10.10">
    <property type="entry name" value="HIV Type 1 Reverse Transcriptase, subunit A, domain 1"/>
    <property type="match status" value="1"/>
</dbReference>
<dbReference type="SUPFAM" id="SSF56672">
    <property type="entry name" value="DNA/RNA polymerases"/>
    <property type="match status" value="1"/>
</dbReference>
<dbReference type="PANTHER" id="PTHR37984:SF15">
    <property type="entry name" value="INTEGRASE CATALYTIC DOMAIN-CONTAINING PROTEIN"/>
    <property type="match status" value="1"/>
</dbReference>
<dbReference type="InterPro" id="IPR043128">
    <property type="entry name" value="Rev_trsase/Diguanyl_cyclase"/>
</dbReference>
<dbReference type="GO" id="GO:0003964">
    <property type="term" value="F:RNA-directed DNA polymerase activity"/>
    <property type="evidence" value="ECO:0007669"/>
    <property type="project" value="UniProtKB-EC"/>
</dbReference>
<evidence type="ECO:0000256" key="1">
    <source>
        <dbReference type="ARBA" id="ARBA00012493"/>
    </source>
</evidence>
<dbReference type="CDD" id="cd01647">
    <property type="entry name" value="RT_LTR"/>
    <property type="match status" value="1"/>
</dbReference>
<dbReference type="Pfam" id="PF00665">
    <property type="entry name" value="rve"/>
    <property type="match status" value="1"/>
</dbReference>
<feature type="non-terminal residue" evidence="4">
    <location>
        <position position="955"/>
    </location>
</feature>
<dbReference type="CDD" id="cd09274">
    <property type="entry name" value="RNase_HI_RT_Ty3"/>
    <property type="match status" value="1"/>
</dbReference>
<dbReference type="FunFam" id="3.30.70.270:FF:000026">
    <property type="entry name" value="Transposon Ty3-G Gag-Pol polyprotein"/>
    <property type="match status" value="1"/>
</dbReference>
<dbReference type="FunFam" id="3.30.420.10:FF:000063">
    <property type="entry name" value="Retrovirus-related Pol polyprotein from transposon 297-like Protein"/>
    <property type="match status" value="1"/>
</dbReference>
<name>A0A131XTL8_IXORI</name>
<dbReference type="InterPro" id="IPR043502">
    <property type="entry name" value="DNA/RNA_pol_sf"/>
</dbReference>
<dbReference type="Pfam" id="PF17919">
    <property type="entry name" value="RT_RNaseH_2"/>
    <property type="match status" value="1"/>
</dbReference>
<feature type="domain" description="Integrase catalytic" evidence="3">
    <location>
        <begin position="615"/>
        <end position="772"/>
    </location>
</feature>
<proteinExistence type="evidence at transcript level"/>
<evidence type="ECO:0000259" key="3">
    <source>
        <dbReference type="PROSITE" id="PS50994"/>
    </source>
</evidence>
<feature type="non-terminal residue" evidence="4">
    <location>
        <position position="1"/>
    </location>
</feature>
<evidence type="ECO:0000313" key="4">
    <source>
        <dbReference type="EMBL" id="JAP69400.1"/>
    </source>
</evidence>
<dbReference type="InterPro" id="IPR041577">
    <property type="entry name" value="RT_RNaseH_2"/>
</dbReference>
<dbReference type="Gene3D" id="3.30.420.10">
    <property type="entry name" value="Ribonuclease H-like superfamily/Ribonuclease H"/>
    <property type="match status" value="1"/>
</dbReference>
<dbReference type="Gene3D" id="3.30.70.270">
    <property type="match status" value="2"/>
</dbReference>
<dbReference type="Pfam" id="PF00078">
    <property type="entry name" value="RVT_1"/>
    <property type="match status" value="1"/>
</dbReference>
<dbReference type="InterPro" id="IPR050951">
    <property type="entry name" value="Retrovirus_Pol_polyprotein"/>
</dbReference>
<dbReference type="Gene3D" id="1.10.340.70">
    <property type="match status" value="1"/>
</dbReference>
<organism evidence="4">
    <name type="scientific">Ixodes ricinus</name>
    <name type="common">Common tick</name>
    <name type="synonym">Acarus ricinus</name>
    <dbReference type="NCBI Taxonomy" id="34613"/>
    <lineage>
        <taxon>Eukaryota</taxon>
        <taxon>Metazoa</taxon>
        <taxon>Ecdysozoa</taxon>
        <taxon>Arthropoda</taxon>
        <taxon>Chelicerata</taxon>
        <taxon>Arachnida</taxon>
        <taxon>Acari</taxon>
        <taxon>Parasitiformes</taxon>
        <taxon>Ixodida</taxon>
        <taxon>Ixodoidea</taxon>
        <taxon>Ixodidae</taxon>
        <taxon>Ixodinae</taxon>
        <taxon>Ixodes</taxon>
    </lineage>
</organism>
<dbReference type="Pfam" id="PF17921">
    <property type="entry name" value="Integrase_H2C2"/>
    <property type="match status" value="1"/>
</dbReference>
<dbReference type="GO" id="GO:0015074">
    <property type="term" value="P:DNA integration"/>
    <property type="evidence" value="ECO:0007669"/>
    <property type="project" value="InterPro"/>
</dbReference>